<dbReference type="InterPro" id="IPR004358">
    <property type="entry name" value="Sig_transdc_His_kin-like_C"/>
</dbReference>
<dbReference type="SUPFAM" id="SSF52172">
    <property type="entry name" value="CheY-like"/>
    <property type="match status" value="1"/>
</dbReference>
<evidence type="ECO:0000259" key="10">
    <source>
        <dbReference type="PROSITE" id="PS50112"/>
    </source>
</evidence>
<dbReference type="EMBL" id="CP032707">
    <property type="protein sequence ID" value="AYG95444.1"/>
    <property type="molecule type" value="Genomic_DNA"/>
</dbReference>
<evidence type="ECO:0000256" key="3">
    <source>
        <dbReference type="ARBA" id="ARBA00022553"/>
    </source>
</evidence>
<evidence type="ECO:0000259" key="9">
    <source>
        <dbReference type="PROSITE" id="PS50110"/>
    </source>
</evidence>
<dbReference type="Pfam" id="PF13426">
    <property type="entry name" value="PAS_9"/>
    <property type="match status" value="1"/>
</dbReference>
<dbReference type="Gene3D" id="3.40.50.2300">
    <property type="match status" value="1"/>
</dbReference>
<keyword evidence="3 7" id="KW-0597">Phosphoprotein</keyword>
<dbReference type="InterPro" id="IPR000014">
    <property type="entry name" value="PAS"/>
</dbReference>
<accession>A0A494RPE6</accession>
<dbReference type="PROSITE" id="PS50112">
    <property type="entry name" value="PAS"/>
    <property type="match status" value="1"/>
</dbReference>
<proteinExistence type="predicted"/>
<evidence type="ECO:0000313" key="11">
    <source>
        <dbReference type="EMBL" id="AYG95444.1"/>
    </source>
</evidence>
<dbReference type="SMART" id="SM00387">
    <property type="entry name" value="HATPase_c"/>
    <property type="match status" value="1"/>
</dbReference>
<feature type="modified residue" description="4-aspartylphosphate" evidence="7">
    <location>
        <position position="441"/>
    </location>
</feature>
<dbReference type="Gene3D" id="3.30.450.20">
    <property type="entry name" value="PAS domain"/>
    <property type="match status" value="1"/>
</dbReference>
<keyword evidence="12" id="KW-1185">Reference proteome</keyword>
<dbReference type="PRINTS" id="PR00344">
    <property type="entry name" value="BCTRLSENSOR"/>
</dbReference>
<dbReference type="CDD" id="cd00082">
    <property type="entry name" value="HisKA"/>
    <property type="match status" value="1"/>
</dbReference>
<evidence type="ECO:0000256" key="2">
    <source>
        <dbReference type="ARBA" id="ARBA00012438"/>
    </source>
</evidence>
<evidence type="ECO:0000313" key="12">
    <source>
        <dbReference type="Proteomes" id="UP000276984"/>
    </source>
</evidence>
<dbReference type="Gene3D" id="1.10.287.130">
    <property type="match status" value="1"/>
</dbReference>
<dbReference type="Proteomes" id="UP000276984">
    <property type="component" value="Chromosome"/>
</dbReference>
<sequence>MTDVDWPRRAGLSAALDEAAIVAITDRAGRILYCNDKFEAVSGYARDELIGQTHRVVNSGAHGRDFFQGLYRTIAQGEVWRGTIQNRKKMGEPYWVDTTIVPNLGPDGWPETYTAIRFEVSDHVRALKALEAAQAEARRAAEVRDRFFANISHEVRTPLNAVLGLASALTHTTLTPRQAEMLNLITGAGDALRRVLDDMLDLSKMQAGQFSLSPGPFDLRADIEAVVEMRRAAAEAKGLALDVAFAPGAQGEVIGDGVRITQIVSNLVSNAVKFTPQGRVSVRVDVRAQNGTDRLVIEVEDTGIGFDAVAAQRLFRPFVQADDAISRQFGGTGLGLSICKSLAELMEGEITAEFTPGKGSRFTVDLPVVRAASSGMTGSADEGVAEEGPCLRILAVEDNPANQMVVRCLLEPLGFEIVTADDGLEGVRRFQEERFDMVLMDMQMPVMDGLEAMRRIRAEEARRGAPRTPIVMLTANTTEVHHLKAAQAGADHLVAKPVTLELLLQGMEQGAAAAAEWAPEAVLPVA</sequence>
<evidence type="ECO:0000256" key="4">
    <source>
        <dbReference type="ARBA" id="ARBA00022679"/>
    </source>
</evidence>
<organism evidence="11 12">
    <name type="scientific">Brevundimonas naejangsanensis</name>
    <dbReference type="NCBI Taxonomy" id="588932"/>
    <lineage>
        <taxon>Bacteria</taxon>
        <taxon>Pseudomonadati</taxon>
        <taxon>Pseudomonadota</taxon>
        <taxon>Alphaproteobacteria</taxon>
        <taxon>Caulobacterales</taxon>
        <taxon>Caulobacteraceae</taxon>
        <taxon>Brevundimonas</taxon>
    </lineage>
</organism>
<dbReference type="SMART" id="SM00091">
    <property type="entry name" value="PAS"/>
    <property type="match status" value="1"/>
</dbReference>
<dbReference type="InterPro" id="IPR005467">
    <property type="entry name" value="His_kinase_dom"/>
</dbReference>
<dbReference type="Gene3D" id="3.30.565.10">
    <property type="entry name" value="Histidine kinase-like ATPase, C-terminal domain"/>
    <property type="match status" value="1"/>
</dbReference>
<dbReference type="PANTHER" id="PTHR43047">
    <property type="entry name" value="TWO-COMPONENT HISTIDINE PROTEIN KINASE"/>
    <property type="match status" value="1"/>
</dbReference>
<dbReference type="InterPro" id="IPR011006">
    <property type="entry name" value="CheY-like_superfamily"/>
</dbReference>
<evidence type="ECO:0000256" key="6">
    <source>
        <dbReference type="ARBA" id="ARBA00023012"/>
    </source>
</evidence>
<dbReference type="InterPro" id="IPR036097">
    <property type="entry name" value="HisK_dim/P_sf"/>
</dbReference>
<comment type="catalytic activity">
    <reaction evidence="1">
        <text>ATP + protein L-histidine = ADP + protein N-phospho-L-histidine.</text>
        <dbReference type="EC" id="2.7.13.3"/>
    </reaction>
</comment>
<dbReference type="SMART" id="SM00388">
    <property type="entry name" value="HisKA"/>
    <property type="match status" value="1"/>
</dbReference>
<dbReference type="CDD" id="cd17546">
    <property type="entry name" value="REC_hyHK_CKI1_RcsC-like"/>
    <property type="match status" value="1"/>
</dbReference>
<keyword evidence="4" id="KW-0808">Transferase</keyword>
<dbReference type="EC" id="2.7.13.3" evidence="2"/>
<dbReference type="CDD" id="cd00130">
    <property type="entry name" value="PAS"/>
    <property type="match status" value="1"/>
</dbReference>
<evidence type="ECO:0000259" key="8">
    <source>
        <dbReference type="PROSITE" id="PS50109"/>
    </source>
</evidence>
<dbReference type="CDD" id="cd16922">
    <property type="entry name" value="HATPase_EvgS-ArcB-TorS-like"/>
    <property type="match status" value="1"/>
</dbReference>
<evidence type="ECO:0000256" key="1">
    <source>
        <dbReference type="ARBA" id="ARBA00000085"/>
    </source>
</evidence>
<dbReference type="Pfam" id="PF02518">
    <property type="entry name" value="HATPase_c"/>
    <property type="match status" value="1"/>
</dbReference>
<dbReference type="InterPro" id="IPR001789">
    <property type="entry name" value="Sig_transdc_resp-reg_receiver"/>
</dbReference>
<dbReference type="Pfam" id="PF00072">
    <property type="entry name" value="Response_reg"/>
    <property type="match status" value="1"/>
</dbReference>
<name>A0A494RPE6_9CAUL</name>
<dbReference type="PROSITE" id="PS50110">
    <property type="entry name" value="RESPONSE_REGULATORY"/>
    <property type="match status" value="1"/>
</dbReference>
<dbReference type="FunFam" id="3.30.565.10:FF:000010">
    <property type="entry name" value="Sensor histidine kinase RcsC"/>
    <property type="match status" value="1"/>
</dbReference>
<dbReference type="NCBIfam" id="TIGR00229">
    <property type="entry name" value="sensory_box"/>
    <property type="match status" value="1"/>
</dbReference>
<dbReference type="InterPro" id="IPR036890">
    <property type="entry name" value="HATPase_C_sf"/>
</dbReference>
<gene>
    <name evidence="11" type="ORF">D8I30_09875</name>
</gene>
<dbReference type="RefSeq" id="WP_121482589.1">
    <property type="nucleotide sequence ID" value="NZ_CP032707.1"/>
</dbReference>
<dbReference type="Pfam" id="PF00512">
    <property type="entry name" value="HisKA"/>
    <property type="match status" value="1"/>
</dbReference>
<dbReference type="AlphaFoldDB" id="A0A494RPE6"/>
<feature type="domain" description="Histidine kinase" evidence="8">
    <location>
        <begin position="150"/>
        <end position="370"/>
    </location>
</feature>
<dbReference type="InterPro" id="IPR003594">
    <property type="entry name" value="HATPase_dom"/>
</dbReference>
<evidence type="ECO:0000256" key="7">
    <source>
        <dbReference type="PROSITE-ProRule" id="PRU00169"/>
    </source>
</evidence>
<dbReference type="OrthoDB" id="7178349at2"/>
<dbReference type="SUPFAM" id="SSF55874">
    <property type="entry name" value="ATPase domain of HSP90 chaperone/DNA topoisomerase II/histidine kinase"/>
    <property type="match status" value="1"/>
</dbReference>
<dbReference type="PROSITE" id="PS50109">
    <property type="entry name" value="HIS_KIN"/>
    <property type="match status" value="1"/>
</dbReference>
<dbReference type="SUPFAM" id="SSF47384">
    <property type="entry name" value="Homodimeric domain of signal transducing histidine kinase"/>
    <property type="match status" value="1"/>
</dbReference>
<keyword evidence="6" id="KW-0902">Two-component regulatory system</keyword>
<dbReference type="SUPFAM" id="SSF55785">
    <property type="entry name" value="PYP-like sensor domain (PAS domain)"/>
    <property type="match status" value="1"/>
</dbReference>
<dbReference type="SMART" id="SM00448">
    <property type="entry name" value="REC"/>
    <property type="match status" value="1"/>
</dbReference>
<dbReference type="InterPro" id="IPR035965">
    <property type="entry name" value="PAS-like_dom_sf"/>
</dbReference>
<dbReference type="GO" id="GO:0000155">
    <property type="term" value="F:phosphorelay sensor kinase activity"/>
    <property type="evidence" value="ECO:0007669"/>
    <property type="project" value="InterPro"/>
</dbReference>
<feature type="domain" description="PAS" evidence="10">
    <location>
        <begin position="22"/>
        <end position="53"/>
    </location>
</feature>
<evidence type="ECO:0000256" key="5">
    <source>
        <dbReference type="ARBA" id="ARBA00022777"/>
    </source>
</evidence>
<protein>
    <recommendedName>
        <fullName evidence="2">histidine kinase</fullName>
        <ecNumber evidence="2">2.7.13.3</ecNumber>
    </recommendedName>
</protein>
<feature type="domain" description="Response regulatory" evidence="9">
    <location>
        <begin position="392"/>
        <end position="511"/>
    </location>
</feature>
<keyword evidence="5" id="KW-0418">Kinase</keyword>
<dbReference type="InterPro" id="IPR003661">
    <property type="entry name" value="HisK_dim/P_dom"/>
</dbReference>
<reference evidence="11 12" key="1">
    <citation type="submission" date="2018-10" db="EMBL/GenBank/DDBJ databases">
        <title>Complete genome sequence of Brevundimonas naejangsanensis BRV3.</title>
        <authorList>
            <person name="Berrios L."/>
            <person name="Ely B."/>
        </authorList>
    </citation>
    <scope>NUCLEOTIDE SEQUENCE [LARGE SCALE GENOMIC DNA]</scope>
    <source>
        <strain evidence="11 12">BRV3</strain>
    </source>
</reference>